<proteinExistence type="predicted"/>
<dbReference type="EMBL" id="CABWIK020000048">
    <property type="protein sequence ID" value="CAB3973539.1"/>
    <property type="molecule type" value="Genomic_DNA"/>
</dbReference>
<sequence length="204" mass="22387">MVACQFRCNSQTRCPDLNCPFNDLPGQYIRGDTERAHHIGLSLAACGLDCFEASTGNSSPFGRIDQLHIEPNRGDRFSAAVFELERPQRTAQLHIGAHWGAIGNHGSRPPIAHEGFDDSVTQQHRCGVGPTHSLPSRQATIGLRNEQPLRIQDATTLRGVDAQRPGSRNGARRTLRLGDVIVGQFVGDHWSCFGKHTARGQAEY</sequence>
<evidence type="ECO:0000313" key="1">
    <source>
        <dbReference type="EMBL" id="CAB3973539.1"/>
    </source>
</evidence>
<organism evidence="1 2">
    <name type="scientific">Burkholderia cenocepacia</name>
    <dbReference type="NCBI Taxonomy" id="95486"/>
    <lineage>
        <taxon>Bacteria</taxon>
        <taxon>Pseudomonadati</taxon>
        <taxon>Pseudomonadota</taxon>
        <taxon>Betaproteobacteria</taxon>
        <taxon>Burkholderiales</taxon>
        <taxon>Burkholderiaceae</taxon>
        <taxon>Burkholderia</taxon>
        <taxon>Burkholderia cepacia complex</taxon>
    </lineage>
</organism>
<evidence type="ECO:0000313" key="2">
    <source>
        <dbReference type="Proteomes" id="UP000494322"/>
    </source>
</evidence>
<accession>A0A6J5JPR1</accession>
<protein>
    <submittedName>
        <fullName evidence="1">Uncharacterized protein</fullName>
    </submittedName>
</protein>
<dbReference type="AlphaFoldDB" id="A0A6J5JPR1"/>
<dbReference type="Proteomes" id="UP000494322">
    <property type="component" value="Unassembled WGS sequence"/>
</dbReference>
<gene>
    <name evidence="1" type="ORF">BCO9919_05836</name>
</gene>
<reference evidence="1 2" key="1">
    <citation type="submission" date="2020-04" db="EMBL/GenBank/DDBJ databases">
        <authorList>
            <person name="Depoorter E."/>
        </authorList>
    </citation>
    <scope>NUCLEOTIDE SEQUENCE [LARGE SCALE GENOMIC DNA]</scope>
    <source>
        <strain evidence="1 2">BCC0132</strain>
    </source>
</reference>
<name>A0A6J5JPR1_9BURK</name>